<dbReference type="WBParaSite" id="SBAD_0000209201-mRNA-1">
    <property type="protein sequence ID" value="SBAD_0000209201-mRNA-1"/>
    <property type="gene ID" value="SBAD_0000209201"/>
</dbReference>
<reference evidence="4 5" key="2">
    <citation type="submission" date="2018-11" db="EMBL/GenBank/DDBJ databases">
        <authorList>
            <consortium name="Pathogen Informatics"/>
        </authorList>
    </citation>
    <scope>NUCLEOTIDE SEQUENCE [LARGE SCALE GENOMIC DNA]</scope>
</reference>
<dbReference type="Pfam" id="PF00788">
    <property type="entry name" value="RA"/>
    <property type="match status" value="1"/>
</dbReference>
<dbReference type="EMBL" id="UZAM01007035">
    <property type="protein sequence ID" value="VDO96143.1"/>
    <property type="molecule type" value="Genomic_DNA"/>
</dbReference>
<dbReference type="SMART" id="SM00314">
    <property type="entry name" value="RA"/>
    <property type="match status" value="1"/>
</dbReference>
<dbReference type="AlphaFoldDB" id="A0A183IEE8"/>
<name>A0A183IEE8_9BILA</name>
<feature type="domain" description="Dilute" evidence="3">
    <location>
        <begin position="342"/>
        <end position="579"/>
    </location>
</feature>
<dbReference type="Proteomes" id="UP000270296">
    <property type="component" value="Unassembled WGS sequence"/>
</dbReference>
<dbReference type="Pfam" id="PF01843">
    <property type="entry name" value="DIL"/>
    <property type="match status" value="1"/>
</dbReference>
<evidence type="ECO:0000313" key="4">
    <source>
        <dbReference type="EMBL" id="VDO96143.1"/>
    </source>
</evidence>
<dbReference type="SUPFAM" id="SSF54236">
    <property type="entry name" value="Ubiquitin-like"/>
    <property type="match status" value="1"/>
</dbReference>
<reference evidence="6" key="1">
    <citation type="submission" date="2016-06" db="UniProtKB">
        <authorList>
            <consortium name="WormBaseParasite"/>
        </authorList>
    </citation>
    <scope>IDENTIFICATION</scope>
</reference>
<dbReference type="InterPro" id="IPR028842">
    <property type="entry name" value="Afadin"/>
</dbReference>
<dbReference type="InterPro" id="IPR008984">
    <property type="entry name" value="SMAD_FHA_dom_sf"/>
</dbReference>
<evidence type="ECO:0000256" key="1">
    <source>
        <dbReference type="SAM" id="MobiDB-lite"/>
    </source>
</evidence>
<dbReference type="Gene3D" id="3.10.20.90">
    <property type="entry name" value="Phosphatidylinositol 3-kinase Catalytic Subunit, Chain A, domain 1"/>
    <property type="match status" value="1"/>
</dbReference>
<evidence type="ECO:0000259" key="3">
    <source>
        <dbReference type="PROSITE" id="PS51126"/>
    </source>
</evidence>
<dbReference type="CDD" id="cd22711">
    <property type="entry name" value="FHA_AFDN"/>
    <property type="match status" value="1"/>
</dbReference>
<keyword evidence="5" id="KW-1185">Reference proteome</keyword>
<dbReference type="GO" id="GO:0005912">
    <property type="term" value="C:adherens junction"/>
    <property type="evidence" value="ECO:0007669"/>
    <property type="project" value="TreeGrafter"/>
</dbReference>
<accession>A0A183IEE8</accession>
<feature type="domain" description="Ras-associating" evidence="2">
    <location>
        <begin position="15"/>
        <end position="129"/>
    </location>
</feature>
<dbReference type="PANTHER" id="PTHR10398">
    <property type="entry name" value="AFADIN"/>
    <property type="match status" value="1"/>
</dbReference>
<protein>
    <submittedName>
        <fullName evidence="6">Afadin</fullName>
    </submittedName>
</protein>
<evidence type="ECO:0000259" key="2">
    <source>
        <dbReference type="PROSITE" id="PS50200"/>
    </source>
</evidence>
<gene>
    <name evidence="4" type="ORF">SBAD_LOCUS1992</name>
</gene>
<dbReference type="PROSITE" id="PS50200">
    <property type="entry name" value="RA"/>
    <property type="match status" value="1"/>
</dbReference>
<evidence type="ECO:0000313" key="5">
    <source>
        <dbReference type="Proteomes" id="UP000270296"/>
    </source>
</evidence>
<dbReference type="Pfam" id="PF00498">
    <property type="entry name" value="FHA"/>
    <property type="match status" value="1"/>
</dbReference>
<proteinExistence type="predicted"/>
<dbReference type="OrthoDB" id="6260541at2759"/>
<dbReference type="GO" id="GO:0032880">
    <property type="term" value="P:regulation of protein localization"/>
    <property type="evidence" value="ECO:0007669"/>
    <property type="project" value="TreeGrafter"/>
</dbReference>
<dbReference type="GO" id="GO:0007165">
    <property type="term" value="P:signal transduction"/>
    <property type="evidence" value="ECO:0007669"/>
    <property type="project" value="InterPro"/>
</dbReference>
<dbReference type="InterPro" id="IPR002710">
    <property type="entry name" value="Dilute_dom"/>
</dbReference>
<dbReference type="SUPFAM" id="SSF49879">
    <property type="entry name" value="SMAD/FHA domain"/>
    <property type="match status" value="1"/>
</dbReference>
<sequence>MADASHGIEITDCAEGGSLKIYGEELSATRPYVTLLVSMRDRTDKILRDTLDKYGFDVNDQANFCLVEVEALPTTSGVPEYRENVLDDDDCPLIIIARGDPSSYAFLCPRILYSAALGAITFHVRRRQNALHRYKSYGSVPGAVNSAGPLPSLERYGDGKEQPGASRIFVIRPNVTEVGCDRALNSSDARALCLFGQDILPRHCVIAYMDNTTTITPCSRNAEVLVEERRIFDTTILKQGNLVRIGQNHLFQFYETGGEICVPHKRLRINPHVNTSKGDRSFVSTEDEFLRAVIRDVNPALCSFKLTAAYVVYMCSFSRLSERYLTGISTTERKRRLRAFLHKVTGMIQVTVQDHCHDAESLAFWMANSSEILNFVKRDRQLTSCAQPEPEESLADTVQKAFEHLIACFKQDLHSAMPPLLDPQLEDGAATDPCLQMLSEVLRLLGTYGVSAALNIQIFSQLFHYINMYLFNWLISRDGSAYCCRSWGRRLSRCLHFILMWAEEQGLELAAECRLERILQTAFLLGAFKSEENVVAISERCTRLNSLQIRCILDRYHVDSEEPPLGDAFIDQITKAAEQQVDEALVSDGQQPQVEEDLELYLPLLLPEDGYSPEVIQGIPDGLREFVECLSRRGLCQLHVQKTSNVSWQANFVTELSTPSLVTHAMHFCKSRYDSDGAWLTKQCGRCDASDQGVQDEQANPSSKHVELLVG</sequence>
<feature type="region of interest" description="Disordered" evidence="1">
    <location>
        <begin position="691"/>
        <end position="711"/>
    </location>
</feature>
<dbReference type="SMART" id="SM01132">
    <property type="entry name" value="DIL"/>
    <property type="match status" value="1"/>
</dbReference>
<dbReference type="InterPro" id="IPR000253">
    <property type="entry name" value="FHA_dom"/>
</dbReference>
<dbReference type="PROSITE" id="PS51126">
    <property type="entry name" value="DILUTE"/>
    <property type="match status" value="1"/>
</dbReference>
<dbReference type="GO" id="GO:0050839">
    <property type="term" value="F:cell adhesion molecule binding"/>
    <property type="evidence" value="ECO:0007669"/>
    <property type="project" value="TreeGrafter"/>
</dbReference>
<dbReference type="InterPro" id="IPR029071">
    <property type="entry name" value="Ubiquitin-like_domsf"/>
</dbReference>
<dbReference type="Gene3D" id="2.60.200.20">
    <property type="match status" value="1"/>
</dbReference>
<evidence type="ECO:0000313" key="6">
    <source>
        <dbReference type="WBParaSite" id="SBAD_0000209201-mRNA-1"/>
    </source>
</evidence>
<dbReference type="PANTHER" id="PTHR10398:SF2">
    <property type="entry name" value="AFADIN"/>
    <property type="match status" value="1"/>
</dbReference>
<feature type="compositionally biased region" description="Polar residues" evidence="1">
    <location>
        <begin position="692"/>
        <end position="703"/>
    </location>
</feature>
<dbReference type="InterPro" id="IPR000159">
    <property type="entry name" value="RA_dom"/>
</dbReference>
<organism evidence="6">
    <name type="scientific">Soboliphyme baturini</name>
    <dbReference type="NCBI Taxonomy" id="241478"/>
    <lineage>
        <taxon>Eukaryota</taxon>
        <taxon>Metazoa</taxon>
        <taxon>Ecdysozoa</taxon>
        <taxon>Nematoda</taxon>
        <taxon>Enoplea</taxon>
        <taxon>Dorylaimia</taxon>
        <taxon>Dioctophymatida</taxon>
        <taxon>Dioctophymatoidea</taxon>
        <taxon>Soboliphymatidae</taxon>
        <taxon>Soboliphyme</taxon>
    </lineage>
</organism>